<sequence length="341" mass="36321">MPVFRLARAAVCATLAAALALAAPRVFAADTVLPFGIPGHGRLQLAIPEGWQVEARRIEEPGGLTMRLAPVDGPELRVLVTVMVPPNGPTTVDALRAGAERNARDLQGGAAEEKLPVEERSGPAAHLAFVSATDKRWQDREPPEGEWRHVTQGAAATGDLLLVFTVLGSSKDAPARARALELLASARHLPAGTGPNAIRVAAGRRTLAAELPGLDVLRVGARPGGGGAMVMGTLPGGFAVTLTVERTTGLTRPEEVRQRRWTEGASRSPLEKKDVQLSSRGDMAVVGYLVPRVEAAEVRQRHVHGYLLREDFAGEVHLSKIRYVPEDAPALERLLGSARLE</sequence>
<gene>
    <name evidence="2" type="ORF">AMOR_04050</name>
</gene>
<dbReference type="EMBL" id="AP025591">
    <property type="protein sequence ID" value="BDG01409.1"/>
    <property type="molecule type" value="Genomic_DNA"/>
</dbReference>
<reference evidence="3" key="1">
    <citation type="journal article" date="2022" name="Int. J. Syst. Evol. Microbiol.">
        <title>Anaeromyxobacter oryzae sp. nov., Anaeromyxobacter diazotrophicus sp. nov. and Anaeromyxobacter paludicola sp. nov., isolated from paddy soils.</title>
        <authorList>
            <person name="Itoh H."/>
            <person name="Xu Z."/>
            <person name="Mise K."/>
            <person name="Masuda Y."/>
            <person name="Ushijima N."/>
            <person name="Hayakawa C."/>
            <person name="Shiratori Y."/>
            <person name="Senoo K."/>
        </authorList>
    </citation>
    <scope>NUCLEOTIDE SEQUENCE [LARGE SCALE GENOMIC DNA]</scope>
    <source>
        <strain evidence="3">Red232</strain>
    </source>
</reference>
<protein>
    <submittedName>
        <fullName evidence="2">Uncharacterized protein</fullName>
    </submittedName>
</protein>
<evidence type="ECO:0000313" key="3">
    <source>
        <dbReference type="Proteomes" id="UP001162891"/>
    </source>
</evidence>
<keyword evidence="3" id="KW-1185">Reference proteome</keyword>
<evidence type="ECO:0000313" key="2">
    <source>
        <dbReference type="EMBL" id="BDG01409.1"/>
    </source>
</evidence>
<keyword evidence="1" id="KW-0732">Signal</keyword>
<evidence type="ECO:0000256" key="1">
    <source>
        <dbReference type="SAM" id="SignalP"/>
    </source>
</evidence>
<name>A0ABM7WPM0_9BACT</name>
<proteinExistence type="predicted"/>
<accession>A0ABM7WPM0</accession>
<dbReference type="Proteomes" id="UP001162891">
    <property type="component" value="Chromosome"/>
</dbReference>
<organism evidence="2 3">
    <name type="scientific">Anaeromyxobacter oryzae</name>
    <dbReference type="NCBI Taxonomy" id="2918170"/>
    <lineage>
        <taxon>Bacteria</taxon>
        <taxon>Pseudomonadati</taxon>
        <taxon>Myxococcota</taxon>
        <taxon>Myxococcia</taxon>
        <taxon>Myxococcales</taxon>
        <taxon>Cystobacterineae</taxon>
        <taxon>Anaeromyxobacteraceae</taxon>
        <taxon>Anaeromyxobacter</taxon>
    </lineage>
</organism>
<feature type="signal peptide" evidence="1">
    <location>
        <begin position="1"/>
        <end position="28"/>
    </location>
</feature>
<dbReference type="RefSeq" id="WP_248357917.1">
    <property type="nucleotide sequence ID" value="NZ_AP025591.1"/>
</dbReference>
<feature type="chain" id="PRO_5047042916" evidence="1">
    <location>
        <begin position="29"/>
        <end position="341"/>
    </location>
</feature>